<sequence>MFRSKIKFINIINPLLHVLVMGTAFLGCTKVIEPDLNDFGLQYYPTSLGDYRIYYTKTIRHNLDGSIDTTQYLVKEVAEDSVIYSDGNARILLGRYSREIAGSTWQKDSIWAVLINNSNVIMSEANVDYVKLSFPVLESKKWDGNATNNNESEYYKLIDLENSYAYDTLTFENTLTVVQKDLLDPAKITEDDYRIEVYAAGIGLIHKLKIKINYCSNCVENGKIEDGFIFEQKLIEFGKE</sequence>
<name>A0A3B0UC69_9ZZZZ</name>
<dbReference type="AlphaFoldDB" id="A0A3B0UC69"/>
<accession>A0A3B0UC69</accession>
<reference evidence="1" key="1">
    <citation type="submission" date="2018-06" db="EMBL/GenBank/DDBJ databases">
        <authorList>
            <person name="Zhirakovskaya E."/>
        </authorList>
    </citation>
    <scope>NUCLEOTIDE SEQUENCE</scope>
</reference>
<proteinExistence type="predicted"/>
<protein>
    <submittedName>
        <fullName evidence="1">Uncharacterized protein</fullName>
    </submittedName>
</protein>
<evidence type="ECO:0000313" key="1">
    <source>
        <dbReference type="EMBL" id="VAW28561.1"/>
    </source>
</evidence>
<dbReference type="EMBL" id="UOES01000420">
    <property type="protein sequence ID" value="VAW28561.1"/>
    <property type="molecule type" value="Genomic_DNA"/>
</dbReference>
<dbReference type="PROSITE" id="PS51257">
    <property type="entry name" value="PROKAR_LIPOPROTEIN"/>
    <property type="match status" value="1"/>
</dbReference>
<organism evidence="1">
    <name type="scientific">hydrothermal vent metagenome</name>
    <dbReference type="NCBI Taxonomy" id="652676"/>
    <lineage>
        <taxon>unclassified sequences</taxon>
        <taxon>metagenomes</taxon>
        <taxon>ecological metagenomes</taxon>
    </lineage>
</organism>
<gene>
    <name evidence="1" type="ORF">MNBD_BACTEROID06-344</name>
</gene>